<dbReference type="InterPro" id="IPR001742">
    <property type="entry name" value="Capsid_VP2_Orbivir"/>
</dbReference>
<evidence type="ECO:0000313" key="7">
    <source>
        <dbReference type="EMBL" id="AJF23183.1"/>
    </source>
</evidence>
<reference evidence="7 8" key="1">
    <citation type="journal article" date="2015" name="J. Virol.">
        <title>VP2 Exchange and NS3/NS3a Deletion in African Horse Sickness Virus (AHSV) in Development of Disabled Infectious Single Animal Vaccine Candidates for AHSV.</title>
        <authorList>
            <person name="van de Water S.G."/>
            <person name="van Gennip R.G."/>
            <person name="Potgieter C.A."/>
            <person name="Wright I.M."/>
            <person name="van Rijn P.A."/>
        </authorList>
    </citation>
    <scope>NUCLEOTIDE SEQUENCE [LARGE SCALE GENOMIC DNA]</scope>
    <source>
        <strain evidence="7">HS32/62 10S-10BHK-3LP-5Vero-1S</strain>
    </source>
</reference>
<evidence type="ECO:0000256" key="2">
    <source>
        <dbReference type="ARBA" id="ARBA00008722"/>
    </source>
</evidence>
<keyword evidence="6" id="KW-1153">Inner capsid protein</keyword>
<dbReference type="EMBL" id="KM820850">
    <property type="protein sequence ID" value="AJF23183.1"/>
    <property type="molecule type" value="Genomic_RNA"/>
</dbReference>
<keyword evidence="4" id="KW-0167">Capsid protein</keyword>
<evidence type="ECO:0000256" key="1">
    <source>
        <dbReference type="ARBA" id="ARBA00004328"/>
    </source>
</evidence>
<protein>
    <recommendedName>
        <fullName evidence="3">Outer capsid protein VP2</fullName>
    </recommendedName>
</protein>
<dbReference type="GO" id="GO:0005198">
    <property type="term" value="F:structural molecule activity"/>
    <property type="evidence" value="ECO:0007669"/>
    <property type="project" value="InterPro"/>
</dbReference>
<dbReference type="Pfam" id="PF00898">
    <property type="entry name" value="Orbi_VP2"/>
    <property type="match status" value="1"/>
</dbReference>
<evidence type="ECO:0000256" key="3">
    <source>
        <dbReference type="ARBA" id="ARBA00015347"/>
    </source>
</evidence>
<comment type="subcellular location">
    <subcellularLocation>
        <location evidence="1">Virion</location>
    </subcellularLocation>
</comment>
<sequence length="1060" mass="124161">MASEFGILMTNEKFDPSLEKTICDVIVTKKGRVKHKEVDGVCGYEWDETNHRFGLCEVEHDMSISEFMYNEIRCEGAYPIFPRYIIDTLKYEKFIDRNDHQIRVDRDDNEMRKILIQPYAGEMYFSPECYPSVFLRREARSQKLDRIRNYIGKRVEFYEEESKRKAILDQNKMSKVEQWRDAVNERIVSIEPKRGECYDHGTDIIYQFIKKLRFGMMYPHYYVLHSDYCIVPNKGGTSIGSWHIRKRTEGDAKASAMYSGKGPLNDLRVKIERDDLSRETIIQIIEYGKKFNSSAGDKQGNISIEKLVEYCDFLTTFVHAKKKEEGEDDTARQEIRKAWVKRMPYMDFSKPMKITRGFNRNMLFFAALDSFRKRNGVDVDPNKGKWKEHIKEVTEKLKKAQTENGGQPCQVSIDGVNVLTNVDYGTVNHWIDWVTDIIMVVQTKRLVKEYAFKKLKSENLLAGMNSLVGVLRCYMYCLALAIYDFYEGTIDGFKKGSNASAIIETVAQMFPDFRRELVEKFGIDLRMKEITRELFVGKSMTSKFMEEGEYGYKFAYGWRRDGFAVMEDYGEILTEKVEDLYKGVLLGRKWEDEVDDPESYFYDDLYTNEPHRVFLSAGKDVDNNITLRSISQAETTYLSKRFVSYWYRISQVEVTKARNEVLDMNEKQKPYFEFEYDDFKPCSIGELGIHASTYIYQNLLVGRNRGEEILDSKELVWMDMSLLNFGAVRSHDRCWISSSVAIEVNLRHALIVRIFSRFDMMSERETFSTILEKVMEDVKELRFFPTYRHYYLETLQRVFNDERRLEVDDFYMRLYDVQTREQALNTFTDFHRCVESELLLPTLKLNFLLWIVFEMENVEVNAAYKRHPLLISTAKGLRVIGVDIFNSQLSISMSGWIPYVERMCAESKVQTKLTADELKLKRWFISYYTTLKLDRRAEPRMSFKFEGLSTWIGSNCGGVRDYVIQMLPTRKPKPGALMVVYARDSRIEWIEAELSQWLQMEGSLGLILVHDSGIINKSVLRARTLKIYNRGSMDTLILISSGVYTFGNKFLLSKLLAKTE</sequence>
<proteinExistence type="inferred from homology"/>
<keyword evidence="5" id="KW-0946">Virion</keyword>
<evidence type="ECO:0000313" key="8">
    <source>
        <dbReference type="Proteomes" id="UP000146235"/>
    </source>
</evidence>
<comment type="similarity">
    <text evidence="2">Belongs to the orbivirus VP2 family.</text>
</comment>
<evidence type="ECO:0000256" key="4">
    <source>
        <dbReference type="ARBA" id="ARBA00022561"/>
    </source>
</evidence>
<accession>A0A0B5GT51</accession>
<evidence type="ECO:0000256" key="5">
    <source>
        <dbReference type="ARBA" id="ARBA00022844"/>
    </source>
</evidence>
<dbReference type="Proteomes" id="UP000146235">
    <property type="component" value="Genome"/>
</dbReference>
<organism evidence="7 8">
    <name type="scientific">African horse sickness virus</name>
    <name type="common">AHSV</name>
    <name type="synonym">Orbivirus alphaequi</name>
    <dbReference type="NCBI Taxonomy" id="40050"/>
    <lineage>
        <taxon>Viruses</taxon>
        <taxon>Riboviria</taxon>
        <taxon>Orthornavirae</taxon>
        <taxon>Duplornaviricota</taxon>
        <taxon>Resentoviricetes</taxon>
        <taxon>Reovirales</taxon>
        <taxon>Sedoreoviridae</taxon>
        <taxon>Orbivirus</taxon>
    </lineage>
</organism>
<evidence type="ECO:0000256" key="6">
    <source>
        <dbReference type="ARBA" id="ARBA00022996"/>
    </source>
</evidence>
<name>A0A0B5GT51_AHSV</name>
<dbReference type="GO" id="GO:0039625">
    <property type="term" value="C:viral inner capsid"/>
    <property type="evidence" value="ECO:0007669"/>
    <property type="project" value="UniProtKB-KW"/>
</dbReference>